<proteinExistence type="predicted"/>
<evidence type="ECO:0000313" key="2">
    <source>
        <dbReference type="EMBL" id="CAB4685537.1"/>
    </source>
</evidence>
<dbReference type="Pfam" id="PF13302">
    <property type="entry name" value="Acetyltransf_3"/>
    <property type="match status" value="1"/>
</dbReference>
<gene>
    <name evidence="2" type="ORF">UFOPK2370_00602</name>
</gene>
<dbReference type="InterPro" id="IPR000182">
    <property type="entry name" value="GNAT_dom"/>
</dbReference>
<reference evidence="2" key="1">
    <citation type="submission" date="2020-05" db="EMBL/GenBank/DDBJ databases">
        <authorList>
            <person name="Chiriac C."/>
            <person name="Salcher M."/>
            <person name="Ghai R."/>
            <person name="Kavagutti S V."/>
        </authorList>
    </citation>
    <scope>NUCLEOTIDE SEQUENCE</scope>
</reference>
<dbReference type="AlphaFoldDB" id="A0A6J6NGQ9"/>
<sequence>MKLRPLSLADESQALLAHSELAKDNFEFLLGYTEEMAWHEYLEILENEATGTNLKEGRVPATFLIAESGGNLVGRTSIRHELNDFLFNFGGHIGYGIRPSYRRQGFATEVLRQSLAYLREIGVTEVLVTCLDNNEGSKRVIESQGGLLENKVEYEGALWRRYWITSGS</sequence>
<organism evidence="2">
    <name type="scientific">freshwater metagenome</name>
    <dbReference type="NCBI Taxonomy" id="449393"/>
    <lineage>
        <taxon>unclassified sequences</taxon>
        <taxon>metagenomes</taxon>
        <taxon>ecological metagenomes</taxon>
    </lineage>
</organism>
<dbReference type="SUPFAM" id="SSF55729">
    <property type="entry name" value="Acyl-CoA N-acyltransferases (Nat)"/>
    <property type="match status" value="1"/>
</dbReference>
<dbReference type="InterPro" id="IPR016181">
    <property type="entry name" value="Acyl_CoA_acyltransferase"/>
</dbReference>
<dbReference type="PROSITE" id="PS51186">
    <property type="entry name" value="GNAT"/>
    <property type="match status" value="1"/>
</dbReference>
<dbReference type="PANTHER" id="PTHR39173">
    <property type="entry name" value="ACETYLTRANSFERASE"/>
    <property type="match status" value="1"/>
</dbReference>
<protein>
    <submittedName>
        <fullName evidence="2">Unannotated protein</fullName>
    </submittedName>
</protein>
<dbReference type="PANTHER" id="PTHR39173:SF1">
    <property type="entry name" value="ACETYLTRANSFERASE"/>
    <property type="match status" value="1"/>
</dbReference>
<evidence type="ECO:0000259" key="1">
    <source>
        <dbReference type="PROSITE" id="PS51186"/>
    </source>
</evidence>
<name>A0A6J6NGQ9_9ZZZZ</name>
<accession>A0A6J6NGQ9</accession>
<dbReference type="CDD" id="cd04301">
    <property type="entry name" value="NAT_SF"/>
    <property type="match status" value="1"/>
</dbReference>
<dbReference type="GO" id="GO:0016747">
    <property type="term" value="F:acyltransferase activity, transferring groups other than amino-acyl groups"/>
    <property type="evidence" value="ECO:0007669"/>
    <property type="project" value="InterPro"/>
</dbReference>
<dbReference type="Gene3D" id="3.40.630.30">
    <property type="match status" value="1"/>
</dbReference>
<dbReference type="EMBL" id="CAEZXK010000011">
    <property type="protein sequence ID" value="CAB4685537.1"/>
    <property type="molecule type" value="Genomic_DNA"/>
</dbReference>
<feature type="domain" description="N-acetyltransferase" evidence="1">
    <location>
        <begin position="1"/>
        <end position="165"/>
    </location>
</feature>